<dbReference type="KEGG" id="mok:Metok_1577"/>
<name>F8ALW4_METOI</name>
<evidence type="ECO:0000313" key="2">
    <source>
        <dbReference type="Proteomes" id="UP000009296"/>
    </source>
</evidence>
<dbReference type="EMBL" id="CP002792">
    <property type="protein sequence ID" value="AEH07540.1"/>
    <property type="molecule type" value="Genomic_DNA"/>
</dbReference>
<dbReference type="eggNOG" id="arCOG05031">
    <property type="taxonomic scope" value="Archaea"/>
</dbReference>
<proteinExistence type="predicted"/>
<reference evidence="1" key="1">
    <citation type="submission" date="2011-05" db="EMBL/GenBank/DDBJ databases">
        <title>Complete sequence of chromosome of Methanothermococcus okinawensis IH1.</title>
        <authorList>
            <consortium name="US DOE Joint Genome Institute"/>
            <person name="Lucas S."/>
            <person name="Han J."/>
            <person name="Lapidus A."/>
            <person name="Cheng J.-F."/>
            <person name="Goodwin L."/>
            <person name="Pitluck S."/>
            <person name="Peters L."/>
            <person name="Mikhailova N."/>
            <person name="Held B."/>
            <person name="Han C."/>
            <person name="Tapia R."/>
            <person name="Land M."/>
            <person name="Hauser L."/>
            <person name="Kyrpides N."/>
            <person name="Ivanova N."/>
            <person name="Pagani I."/>
            <person name="Sieprawska-Lupa M."/>
            <person name="Takai K."/>
            <person name="Miyazaki J."/>
            <person name="Whitman W."/>
            <person name="Woyke T."/>
        </authorList>
    </citation>
    <scope>NUCLEOTIDE SEQUENCE</scope>
    <source>
        <strain evidence="1">IH1</strain>
    </source>
</reference>
<sequence length="109" mass="12642">MDEETKKIIKNMKCPICGGDDCIKKSAVELYLNMIKMFFKYQEKDSEITYKKYPTVGEIGECKKTSKRIWLCPYCKKPFESNYELGKVVIKCPNCGKTLCIPISNRTFC</sequence>
<evidence type="ECO:0000313" key="1">
    <source>
        <dbReference type="EMBL" id="AEH07540.1"/>
    </source>
</evidence>
<protein>
    <submittedName>
        <fullName evidence="1">Uncharacterized protein</fullName>
    </submittedName>
</protein>
<accession>F8ALW4</accession>
<keyword evidence="2" id="KW-1185">Reference proteome</keyword>
<dbReference type="AlphaFoldDB" id="F8ALW4"/>
<dbReference type="Proteomes" id="UP000009296">
    <property type="component" value="Chromosome"/>
</dbReference>
<dbReference type="HOGENOM" id="CLU_2340193_0_0_2"/>
<organism evidence="1 2">
    <name type="scientific">Methanothermococcus okinawensis (strain DSM 14208 / JCM 11175 / IH1)</name>
    <dbReference type="NCBI Taxonomy" id="647113"/>
    <lineage>
        <taxon>Archaea</taxon>
        <taxon>Methanobacteriati</taxon>
        <taxon>Methanobacteriota</taxon>
        <taxon>Methanomada group</taxon>
        <taxon>Methanococci</taxon>
        <taxon>Methanococcales</taxon>
        <taxon>Methanococcaceae</taxon>
        <taxon>Methanothermococcus</taxon>
    </lineage>
</organism>
<gene>
    <name evidence="1" type="ordered locus">Metok_1577</name>
</gene>